<evidence type="ECO:0000313" key="2">
    <source>
        <dbReference type="Proteomes" id="UP000197138"/>
    </source>
</evidence>
<dbReference type="EMBL" id="MTKT01000553">
    <property type="protein sequence ID" value="OWM90155.1"/>
    <property type="molecule type" value="Genomic_DNA"/>
</dbReference>
<gene>
    <name evidence="1" type="ORF">CDL15_Pgr006476</name>
</gene>
<reference evidence="2" key="1">
    <citation type="journal article" date="2017" name="Plant J.">
        <title>The pomegranate (Punica granatum L.) genome and the genomics of punicalagin biosynthesis.</title>
        <authorList>
            <person name="Qin G."/>
            <person name="Xu C."/>
            <person name="Ming R."/>
            <person name="Tang H."/>
            <person name="Guyot R."/>
            <person name="Kramer E.M."/>
            <person name="Hu Y."/>
            <person name="Yi X."/>
            <person name="Qi Y."/>
            <person name="Xu X."/>
            <person name="Gao Z."/>
            <person name="Pan H."/>
            <person name="Jian J."/>
            <person name="Tian Y."/>
            <person name="Yue Z."/>
            <person name="Xu Y."/>
        </authorList>
    </citation>
    <scope>NUCLEOTIDE SEQUENCE [LARGE SCALE GENOMIC DNA]</scope>
    <source>
        <strain evidence="2">cv. Dabenzi</strain>
    </source>
</reference>
<protein>
    <submittedName>
        <fullName evidence="1">Uncharacterized protein</fullName>
    </submittedName>
</protein>
<proteinExistence type="predicted"/>
<sequence length="331" mass="38953">MSEYRNMELPWFDQVCEGSSSRSKTHKHQDLPLPPKKRFCIKSSLTAWRPDPRQQLILDDLWASIKNPQKGEESINALVLHIEEQGNSKASLQQEEQGNSKASLQQELCLKIDSLQQELSLQKAQTHAFLQNRHILEFSIPRISFYVFPLKDKFYNHHFDFCDLLKYGVLKSIILRPEDEHRLEYQSLFGNNAWDLIKKSLHRSSSLFISIESSPPEWISPINVQPAIHYIFISPVSSRSVLTPEAKFWLADGQIITEISKWRAWVQANEWHWRKYPEHILQFSGISQRVFLHISLIDMLIQPRFSTRHDSFLDKFEEEFLLDSQIAHRQY</sequence>
<dbReference type="Proteomes" id="UP000197138">
    <property type="component" value="Unassembled WGS sequence"/>
</dbReference>
<name>A0A218XYF1_PUNGR</name>
<comment type="caution">
    <text evidence="1">The sequence shown here is derived from an EMBL/GenBank/DDBJ whole genome shotgun (WGS) entry which is preliminary data.</text>
</comment>
<dbReference type="AlphaFoldDB" id="A0A218XYF1"/>
<accession>A0A218XYF1</accession>
<organism evidence="1 2">
    <name type="scientific">Punica granatum</name>
    <name type="common">Pomegranate</name>
    <dbReference type="NCBI Taxonomy" id="22663"/>
    <lineage>
        <taxon>Eukaryota</taxon>
        <taxon>Viridiplantae</taxon>
        <taxon>Streptophyta</taxon>
        <taxon>Embryophyta</taxon>
        <taxon>Tracheophyta</taxon>
        <taxon>Spermatophyta</taxon>
        <taxon>Magnoliopsida</taxon>
        <taxon>eudicotyledons</taxon>
        <taxon>Gunneridae</taxon>
        <taxon>Pentapetalae</taxon>
        <taxon>rosids</taxon>
        <taxon>malvids</taxon>
        <taxon>Myrtales</taxon>
        <taxon>Lythraceae</taxon>
        <taxon>Punica</taxon>
    </lineage>
</organism>
<evidence type="ECO:0000313" key="1">
    <source>
        <dbReference type="EMBL" id="OWM90155.1"/>
    </source>
</evidence>